<organism evidence="2 3">
    <name type="scientific">Rhizobium hainanense</name>
    <dbReference type="NCBI Taxonomy" id="52131"/>
    <lineage>
        <taxon>Bacteria</taxon>
        <taxon>Pseudomonadati</taxon>
        <taxon>Pseudomonadota</taxon>
        <taxon>Alphaproteobacteria</taxon>
        <taxon>Hyphomicrobiales</taxon>
        <taxon>Rhizobiaceae</taxon>
        <taxon>Rhizobium/Agrobacterium group</taxon>
        <taxon>Rhizobium</taxon>
    </lineage>
</organism>
<dbReference type="STRING" id="52131.GA0061100_102759"/>
<protein>
    <submittedName>
        <fullName evidence="2">Lysophospholipase L1</fullName>
    </submittedName>
</protein>
<dbReference type="Gene3D" id="3.40.50.1110">
    <property type="entry name" value="SGNH hydrolase"/>
    <property type="match status" value="1"/>
</dbReference>
<sequence>MTKTVLCYGDSLTWGYSAETVGRHAYEDRWPSVLQKALGNQVRIIPEGLNGRTTAFDDHLADCDRNGARILPTILQSHNPLDLVIIMLGTNDMKPVVAGSAFAALQGISRLVQLVRNHAWGFDYEVPDILIVAPPAITETANAAFAASFLGAIKESAKLPTLYGDLADELGCGFFDANTVAVTTPLDGVHLDAENTRALGRGLEPIVRMMLGL</sequence>
<dbReference type="GO" id="GO:0016788">
    <property type="term" value="F:hydrolase activity, acting on ester bonds"/>
    <property type="evidence" value="ECO:0007669"/>
    <property type="project" value="UniProtKB-ARBA"/>
</dbReference>
<evidence type="ECO:0000259" key="1">
    <source>
        <dbReference type="Pfam" id="PF13472"/>
    </source>
</evidence>
<proteinExistence type="predicted"/>
<dbReference type="SUPFAM" id="SSF52266">
    <property type="entry name" value="SGNH hydrolase"/>
    <property type="match status" value="1"/>
</dbReference>
<evidence type="ECO:0000313" key="2">
    <source>
        <dbReference type="EMBL" id="SCB17035.1"/>
    </source>
</evidence>
<feature type="domain" description="SGNH hydrolase-type esterase" evidence="1">
    <location>
        <begin position="7"/>
        <end position="191"/>
    </location>
</feature>
<dbReference type="RefSeq" id="WP_075852525.1">
    <property type="nucleotide sequence ID" value="NZ_FMAC01000002.1"/>
</dbReference>
<dbReference type="EMBL" id="FMAC01000002">
    <property type="protein sequence ID" value="SCB17035.1"/>
    <property type="molecule type" value="Genomic_DNA"/>
</dbReference>
<dbReference type="AlphaFoldDB" id="A0A1C3UNI2"/>
<keyword evidence="3" id="KW-1185">Reference proteome</keyword>
<dbReference type="InterPro" id="IPR036514">
    <property type="entry name" value="SGNH_hydro_sf"/>
</dbReference>
<dbReference type="OrthoDB" id="164654at2"/>
<name>A0A1C3UNI2_9HYPH</name>
<dbReference type="Proteomes" id="UP000186228">
    <property type="component" value="Unassembled WGS sequence"/>
</dbReference>
<accession>A0A1C3UNI2</accession>
<reference evidence="3" key="1">
    <citation type="submission" date="2016-08" db="EMBL/GenBank/DDBJ databases">
        <authorList>
            <person name="Varghese N."/>
            <person name="Submissions Spin"/>
        </authorList>
    </citation>
    <scope>NUCLEOTIDE SEQUENCE [LARGE SCALE GENOMIC DNA]</scope>
    <source>
        <strain evidence="3">CCBAU 57015</strain>
    </source>
</reference>
<dbReference type="InterPro" id="IPR013830">
    <property type="entry name" value="SGNH_hydro"/>
</dbReference>
<evidence type="ECO:0000313" key="3">
    <source>
        <dbReference type="Proteomes" id="UP000186228"/>
    </source>
</evidence>
<gene>
    <name evidence="2" type="ORF">GA0061100_102759</name>
</gene>
<dbReference type="CDD" id="cd01839">
    <property type="entry name" value="SGNH_arylesterase_like"/>
    <property type="match status" value="1"/>
</dbReference>
<dbReference type="Pfam" id="PF13472">
    <property type="entry name" value="Lipase_GDSL_2"/>
    <property type="match status" value="1"/>
</dbReference>